<name>A0A370U1X9_9HELO</name>
<evidence type="ECO:0000256" key="4">
    <source>
        <dbReference type="ARBA" id="ARBA00022857"/>
    </source>
</evidence>
<dbReference type="PANTHER" id="PTHR24322">
    <property type="entry name" value="PKSB"/>
    <property type="match status" value="1"/>
</dbReference>
<keyword evidence="7" id="KW-0443">Lipid metabolism</keyword>
<keyword evidence="8" id="KW-0472">Membrane</keyword>
<evidence type="ECO:0000256" key="1">
    <source>
        <dbReference type="ARBA" id="ARBA00004141"/>
    </source>
</evidence>
<evidence type="ECO:0000256" key="6">
    <source>
        <dbReference type="ARBA" id="ARBA00023002"/>
    </source>
</evidence>
<dbReference type="Proteomes" id="UP000254866">
    <property type="component" value="Unassembled WGS sequence"/>
</dbReference>
<organism evidence="13 14">
    <name type="scientific">Venustampulla echinocandica</name>
    <dbReference type="NCBI Taxonomy" id="2656787"/>
    <lineage>
        <taxon>Eukaryota</taxon>
        <taxon>Fungi</taxon>
        <taxon>Dikarya</taxon>
        <taxon>Ascomycota</taxon>
        <taxon>Pezizomycotina</taxon>
        <taxon>Leotiomycetes</taxon>
        <taxon>Helotiales</taxon>
        <taxon>Pleuroascaceae</taxon>
        <taxon>Venustampulla</taxon>
    </lineage>
</organism>
<dbReference type="InterPro" id="IPR020904">
    <property type="entry name" value="Sc_DH/Rdtase_CS"/>
</dbReference>
<sequence>MPPSPLALPFLPLRLVASALSTPLITGPLLFAILYNPSKLYSILPVSLHKYITPGLIRALKVFFVLGLLRKVSNKASKLAINNWKSDGGFNKEKELVLITGASSGIGLLMAKEFAEKGLEVVNFDLGPAKESLPSNIHFYEVDVTSSAQISKAAAEVRKAHGEPTVVINNAGIGACRTILDEPEEMIQKTFAVNNVAHFWMIREFLPNMIEKNHGHVVTIASMSSFIAPAQLVDYACTKTAAMAFHEGLSSELRARYKAPNVRTTIVHPSWIRTPLIETLYTYPAWNSPLLEPEVVSGAIVKQVLSGKSGSIILPKGAGVVRFLRAFPGWFQMAARNRLAYTIPPFGGV</sequence>
<keyword evidence="3" id="KW-0812">Transmembrane</keyword>
<evidence type="ECO:0000256" key="7">
    <source>
        <dbReference type="ARBA" id="ARBA00023098"/>
    </source>
</evidence>
<comment type="caution">
    <text evidence="13">The sequence shown here is derived from an EMBL/GenBank/DDBJ whole genome shotgun (WGS) entry which is preliminary data.</text>
</comment>
<evidence type="ECO:0000256" key="5">
    <source>
        <dbReference type="ARBA" id="ARBA00022989"/>
    </source>
</evidence>
<dbReference type="RefSeq" id="XP_031874445.1">
    <property type="nucleotide sequence ID" value="XM_032010391.1"/>
</dbReference>
<proteinExistence type="inferred from homology"/>
<dbReference type="PRINTS" id="PR00080">
    <property type="entry name" value="SDRFAMILY"/>
</dbReference>
<evidence type="ECO:0000313" key="14">
    <source>
        <dbReference type="Proteomes" id="UP000254866"/>
    </source>
</evidence>
<gene>
    <name evidence="13" type="ORF">BP5553_01768</name>
</gene>
<dbReference type="Pfam" id="PF00106">
    <property type="entry name" value="adh_short"/>
    <property type="match status" value="1"/>
</dbReference>
<evidence type="ECO:0000256" key="2">
    <source>
        <dbReference type="ARBA" id="ARBA00006484"/>
    </source>
</evidence>
<comment type="subcellular location">
    <subcellularLocation>
        <location evidence="1">Membrane</location>
        <topology evidence="1">Multi-pass membrane protein</topology>
    </subcellularLocation>
</comment>
<dbReference type="GO" id="GO:0016020">
    <property type="term" value="C:membrane"/>
    <property type="evidence" value="ECO:0007669"/>
    <property type="project" value="UniProtKB-SubCell"/>
</dbReference>
<dbReference type="PANTHER" id="PTHR24322:SF736">
    <property type="entry name" value="RETINOL DEHYDROGENASE 10"/>
    <property type="match status" value="1"/>
</dbReference>
<evidence type="ECO:0000256" key="9">
    <source>
        <dbReference type="ARBA" id="ARBA00059620"/>
    </source>
</evidence>
<evidence type="ECO:0000256" key="12">
    <source>
        <dbReference type="RuleBase" id="RU000363"/>
    </source>
</evidence>
<evidence type="ECO:0000256" key="11">
    <source>
        <dbReference type="ARBA" id="ARBA00082544"/>
    </source>
</evidence>
<keyword evidence="14" id="KW-1185">Reference proteome</keyword>
<evidence type="ECO:0000256" key="3">
    <source>
        <dbReference type="ARBA" id="ARBA00022692"/>
    </source>
</evidence>
<dbReference type="PRINTS" id="PR00081">
    <property type="entry name" value="GDHRDH"/>
</dbReference>
<dbReference type="FunFam" id="3.40.50.720:FF:000131">
    <property type="entry name" value="Short-chain dehydrogenase/reductase 3"/>
    <property type="match status" value="1"/>
</dbReference>
<keyword evidence="4" id="KW-0521">NADP</keyword>
<comment type="similarity">
    <text evidence="2 12">Belongs to the short-chain dehydrogenases/reductases (SDR) family.</text>
</comment>
<dbReference type="InterPro" id="IPR036291">
    <property type="entry name" value="NAD(P)-bd_dom_sf"/>
</dbReference>
<accession>A0A370U1X9</accession>
<keyword evidence="6" id="KW-0560">Oxidoreductase</keyword>
<dbReference type="Gene3D" id="3.40.50.720">
    <property type="entry name" value="NAD(P)-binding Rossmann-like Domain"/>
    <property type="match status" value="1"/>
</dbReference>
<protein>
    <recommendedName>
        <fullName evidence="10">Short-chain dehydrogenase/reductase 3</fullName>
    </recommendedName>
    <alternativeName>
        <fullName evidence="11">Retinal short-chain dehydrogenase/reductase 1</fullName>
    </alternativeName>
</protein>
<dbReference type="GO" id="GO:0052650">
    <property type="term" value="F:all-trans-retinol dehydrogenase (NADP+) activity"/>
    <property type="evidence" value="ECO:0007669"/>
    <property type="project" value="UniProtKB-ARBA"/>
</dbReference>
<dbReference type="CDD" id="cd05339">
    <property type="entry name" value="17beta-HSDXI-like_SDR_c"/>
    <property type="match status" value="1"/>
</dbReference>
<dbReference type="OrthoDB" id="10253736at2759"/>
<comment type="function">
    <text evidence="9">Catalyzes the reduction of all-trans-retinal to all-trans-retinol in the presence of NADPH.</text>
</comment>
<dbReference type="PROSITE" id="PS00061">
    <property type="entry name" value="ADH_SHORT"/>
    <property type="match status" value="1"/>
</dbReference>
<evidence type="ECO:0000313" key="13">
    <source>
        <dbReference type="EMBL" id="RDL41789.1"/>
    </source>
</evidence>
<dbReference type="InterPro" id="IPR002347">
    <property type="entry name" value="SDR_fam"/>
</dbReference>
<dbReference type="EMBL" id="NPIC01000001">
    <property type="protein sequence ID" value="RDL41789.1"/>
    <property type="molecule type" value="Genomic_DNA"/>
</dbReference>
<evidence type="ECO:0000256" key="8">
    <source>
        <dbReference type="ARBA" id="ARBA00023136"/>
    </source>
</evidence>
<keyword evidence="5" id="KW-1133">Transmembrane helix</keyword>
<dbReference type="SUPFAM" id="SSF51735">
    <property type="entry name" value="NAD(P)-binding Rossmann-fold domains"/>
    <property type="match status" value="1"/>
</dbReference>
<dbReference type="STRING" id="2656787.A0A370U1X9"/>
<dbReference type="GeneID" id="43594617"/>
<dbReference type="AlphaFoldDB" id="A0A370U1X9"/>
<evidence type="ECO:0000256" key="10">
    <source>
        <dbReference type="ARBA" id="ARBA00068717"/>
    </source>
</evidence>
<reference evidence="13 14" key="1">
    <citation type="journal article" date="2018" name="IMA Fungus">
        <title>IMA Genome-F 9: Draft genome sequence of Annulohypoxylon stygium, Aspergillus mulundensis, Berkeleyomyces basicola (syn. Thielaviopsis basicola), Ceratocystis smalleyi, two Cercospora beticola strains, Coleophoma cylindrospora, Fusarium fracticaudum, Phialophora cf. hyalina, and Morchella septimelata.</title>
        <authorList>
            <person name="Wingfield B.D."/>
            <person name="Bills G.F."/>
            <person name="Dong Y."/>
            <person name="Huang W."/>
            <person name="Nel W.J."/>
            <person name="Swalarsk-Parry B.S."/>
            <person name="Vaghefi N."/>
            <person name="Wilken P.M."/>
            <person name="An Z."/>
            <person name="de Beer Z.W."/>
            <person name="De Vos L."/>
            <person name="Chen L."/>
            <person name="Duong T.A."/>
            <person name="Gao Y."/>
            <person name="Hammerbacher A."/>
            <person name="Kikkert J.R."/>
            <person name="Li Y."/>
            <person name="Li H."/>
            <person name="Li K."/>
            <person name="Li Q."/>
            <person name="Liu X."/>
            <person name="Ma X."/>
            <person name="Naidoo K."/>
            <person name="Pethybridge S.J."/>
            <person name="Sun J."/>
            <person name="Steenkamp E.T."/>
            <person name="van der Nest M.A."/>
            <person name="van Wyk S."/>
            <person name="Wingfield M.J."/>
            <person name="Xiong C."/>
            <person name="Yue Q."/>
            <person name="Zhang X."/>
        </authorList>
    </citation>
    <scope>NUCLEOTIDE SEQUENCE [LARGE SCALE GENOMIC DNA]</scope>
    <source>
        <strain evidence="13 14">BP 5553</strain>
    </source>
</reference>